<dbReference type="PRINTS" id="PR00213">
    <property type="entry name" value="MYELINP0"/>
</dbReference>
<organism evidence="11 12">
    <name type="scientific">Onychostoma macrolepis</name>
    <dbReference type="NCBI Taxonomy" id="369639"/>
    <lineage>
        <taxon>Eukaryota</taxon>
        <taxon>Metazoa</taxon>
        <taxon>Chordata</taxon>
        <taxon>Craniata</taxon>
        <taxon>Vertebrata</taxon>
        <taxon>Euteleostomi</taxon>
        <taxon>Actinopterygii</taxon>
        <taxon>Neopterygii</taxon>
        <taxon>Teleostei</taxon>
        <taxon>Ostariophysi</taxon>
        <taxon>Cypriniformes</taxon>
        <taxon>Cyprinidae</taxon>
        <taxon>Acrossocheilinae</taxon>
        <taxon>Onychostoma</taxon>
    </lineage>
</organism>
<dbReference type="Gene3D" id="2.60.40.10">
    <property type="entry name" value="Immunoglobulins"/>
    <property type="match status" value="5"/>
</dbReference>
<proteinExistence type="predicted"/>
<dbReference type="InterPro" id="IPR003599">
    <property type="entry name" value="Ig_sub"/>
</dbReference>
<keyword evidence="4 9" id="KW-1133">Transmembrane helix</keyword>
<dbReference type="InterPro" id="IPR013098">
    <property type="entry name" value="Ig_I-set"/>
</dbReference>
<feature type="domain" description="Ig-like" evidence="10">
    <location>
        <begin position="262"/>
        <end position="340"/>
    </location>
</feature>
<dbReference type="InterPro" id="IPR000920">
    <property type="entry name" value="Myelin_P0-rel"/>
</dbReference>
<name>A0A7J6C0M3_9TELE</name>
<feature type="domain" description="Ig-like" evidence="10">
    <location>
        <begin position="341"/>
        <end position="442"/>
    </location>
</feature>
<dbReference type="SMART" id="SM00409">
    <property type="entry name" value="IG"/>
    <property type="match status" value="5"/>
</dbReference>
<evidence type="ECO:0000256" key="4">
    <source>
        <dbReference type="ARBA" id="ARBA00022989"/>
    </source>
</evidence>
<evidence type="ECO:0000256" key="7">
    <source>
        <dbReference type="ARBA" id="ARBA00023180"/>
    </source>
</evidence>
<dbReference type="Proteomes" id="UP000579812">
    <property type="component" value="Unassembled WGS sequence"/>
</dbReference>
<evidence type="ECO:0000256" key="6">
    <source>
        <dbReference type="ARBA" id="ARBA00023157"/>
    </source>
</evidence>
<comment type="caution">
    <text evidence="11">The sequence shown here is derived from an EMBL/GenBank/DDBJ whole genome shotgun (WGS) entry which is preliminary data.</text>
</comment>
<dbReference type="PROSITE" id="PS50835">
    <property type="entry name" value="IG_LIKE"/>
    <property type="match status" value="3"/>
</dbReference>
<dbReference type="GO" id="GO:0016020">
    <property type="term" value="C:membrane"/>
    <property type="evidence" value="ECO:0007669"/>
    <property type="project" value="UniProtKB-SubCell"/>
</dbReference>
<dbReference type="InterPro" id="IPR013783">
    <property type="entry name" value="Ig-like_fold"/>
</dbReference>
<evidence type="ECO:0000256" key="2">
    <source>
        <dbReference type="ARBA" id="ARBA00022692"/>
    </source>
</evidence>
<dbReference type="PANTHER" id="PTHR44337">
    <property type="entry name" value="CARCINOEMBRYONIC ANTIGEN-RELATED CELL ADHESION MOLECULE 8"/>
    <property type="match status" value="1"/>
</dbReference>
<accession>A0A7J6C0M3</accession>
<dbReference type="InterPro" id="IPR036179">
    <property type="entry name" value="Ig-like_dom_sf"/>
</dbReference>
<evidence type="ECO:0000256" key="5">
    <source>
        <dbReference type="ARBA" id="ARBA00023136"/>
    </source>
</evidence>
<dbReference type="Pfam" id="PF13927">
    <property type="entry name" value="Ig_3"/>
    <property type="match status" value="1"/>
</dbReference>
<evidence type="ECO:0000259" key="10">
    <source>
        <dbReference type="PROSITE" id="PS50835"/>
    </source>
</evidence>
<evidence type="ECO:0000256" key="1">
    <source>
        <dbReference type="ARBA" id="ARBA00004370"/>
    </source>
</evidence>
<evidence type="ECO:0000256" key="9">
    <source>
        <dbReference type="SAM" id="Phobius"/>
    </source>
</evidence>
<dbReference type="Pfam" id="PF13895">
    <property type="entry name" value="Ig_2"/>
    <property type="match status" value="1"/>
</dbReference>
<keyword evidence="5 9" id="KW-0472">Membrane</keyword>
<evidence type="ECO:0000256" key="3">
    <source>
        <dbReference type="ARBA" id="ARBA00022729"/>
    </source>
</evidence>
<dbReference type="SUPFAM" id="SSF48726">
    <property type="entry name" value="Immunoglobulin"/>
    <property type="match status" value="5"/>
</dbReference>
<keyword evidence="3" id="KW-0732">Signal</keyword>
<keyword evidence="8" id="KW-0393">Immunoglobulin domain</keyword>
<dbReference type="PANTHER" id="PTHR44337:SF17">
    <property type="entry name" value="CARCINOEMBRYONIC ANTIGEN-RELATED CELL ADHESION MOLECULE 5 ISOFORM X1"/>
    <property type="match status" value="1"/>
</dbReference>
<dbReference type="InterPro" id="IPR052598">
    <property type="entry name" value="IgSF_CEA-related"/>
</dbReference>
<keyword evidence="6" id="KW-1015">Disulfide bond</keyword>
<dbReference type="EMBL" id="JAAMOB010000019">
    <property type="protein sequence ID" value="KAF4100796.1"/>
    <property type="molecule type" value="Genomic_DNA"/>
</dbReference>
<comment type="subcellular location">
    <subcellularLocation>
        <location evidence="1">Membrane</location>
    </subcellularLocation>
</comment>
<dbReference type="InterPro" id="IPR007110">
    <property type="entry name" value="Ig-like_dom"/>
</dbReference>
<feature type="transmembrane region" description="Helical" evidence="9">
    <location>
        <begin position="536"/>
        <end position="559"/>
    </location>
</feature>
<evidence type="ECO:0000313" key="11">
    <source>
        <dbReference type="EMBL" id="KAF4100796.1"/>
    </source>
</evidence>
<sequence>MQCVSWDVLAWVSGVKLGQQNEKTWEEAQTRLTSLHMDFYNFRLPLLILAALGCCSEGSPLLNNKTNGVIGKNVTFKTTITSTQEFITITWNFDKGPVIAPIITSVPLSNTNNIDEKYASRIIYNKTTCELQLGPLVEEDEGEYVLNIVTTQGQQLSGQIYLQVLEPITDVKISSNLPEAVEVNNTVVLSCSAKGSFTYKWLNSTVPLVVDGTRMTLNAVGNELSITEVRRTDLRGPIFCIAENALEFGRSAPFNLTVSYGPEKVVMTQTPTDSILKKGSNLTFTCSAQSDPPAQLQWMFNGEAMPQKTTANITLTNVEETNSGNYSCVAYNAKTKRYVTSQVAVVSVLEALSGTSISSSSSLLIAGNSTVNITCSAAAGKPDSVEWLKESKPVTSSDRIILSADKKTLTIVKVVKEDAGNYKCQLKNKVNKDESTYVMVINYGPESVSVKGKTAVKFEEAADLKCSADSVPPSIFSWKLNTTAMNASQAVITIDKARVTDSGMYTCEAFNPITGITKTAKLTLAVTEVGAVDEGLSGGAIAGIVIAVLVAVIIIACIIKRKRKSSTDITSPY</sequence>
<feature type="domain" description="Ig-like" evidence="10">
    <location>
        <begin position="445"/>
        <end position="523"/>
    </location>
</feature>
<keyword evidence="12" id="KW-1185">Reference proteome</keyword>
<dbReference type="AlphaFoldDB" id="A0A7J6C0M3"/>
<evidence type="ECO:0000313" key="12">
    <source>
        <dbReference type="Proteomes" id="UP000579812"/>
    </source>
</evidence>
<reference evidence="11 12" key="1">
    <citation type="submission" date="2020-04" db="EMBL/GenBank/DDBJ databases">
        <title>Chromosome-level genome assembly of a cyprinid fish Onychostoma macrolepis by integration of Nanopore Sequencing, Bionano and Hi-C technology.</title>
        <authorList>
            <person name="Wang D."/>
        </authorList>
    </citation>
    <scope>NUCLEOTIDE SEQUENCE [LARGE SCALE GENOMIC DNA]</scope>
    <source>
        <strain evidence="11">SWU-2019</strain>
        <tissue evidence="11">Muscle</tissue>
    </source>
</reference>
<dbReference type="Pfam" id="PF07679">
    <property type="entry name" value="I-set"/>
    <property type="match status" value="1"/>
</dbReference>
<dbReference type="SMART" id="SM00408">
    <property type="entry name" value="IGc2"/>
    <property type="match status" value="4"/>
</dbReference>
<keyword evidence="7" id="KW-0325">Glycoprotein</keyword>
<dbReference type="CDD" id="cd00096">
    <property type="entry name" value="Ig"/>
    <property type="match status" value="1"/>
</dbReference>
<gene>
    <name evidence="11" type="ORF">G5714_018992</name>
</gene>
<evidence type="ECO:0000256" key="8">
    <source>
        <dbReference type="ARBA" id="ARBA00023319"/>
    </source>
</evidence>
<protein>
    <recommendedName>
        <fullName evidence="10">Ig-like domain-containing protein</fullName>
    </recommendedName>
</protein>
<keyword evidence="2 9" id="KW-0812">Transmembrane</keyword>
<dbReference type="InterPro" id="IPR003598">
    <property type="entry name" value="Ig_sub2"/>
</dbReference>